<dbReference type="AlphaFoldDB" id="A0A1J5R107"/>
<dbReference type="PROSITE" id="PS51257">
    <property type="entry name" value="PROKAR_LIPOPROTEIN"/>
    <property type="match status" value="1"/>
</dbReference>
<gene>
    <name evidence="2" type="ORF">GALL_323960</name>
</gene>
<reference evidence="2" key="1">
    <citation type="submission" date="2016-10" db="EMBL/GenBank/DDBJ databases">
        <title>Sequence of Gallionella enrichment culture.</title>
        <authorList>
            <person name="Poehlein A."/>
            <person name="Muehling M."/>
            <person name="Daniel R."/>
        </authorList>
    </citation>
    <scope>NUCLEOTIDE SEQUENCE</scope>
</reference>
<accession>A0A1J5R107</accession>
<proteinExistence type="predicted"/>
<evidence type="ECO:0000256" key="1">
    <source>
        <dbReference type="SAM" id="MobiDB-lite"/>
    </source>
</evidence>
<name>A0A1J5R107_9ZZZZ</name>
<comment type="caution">
    <text evidence="2">The sequence shown here is derived from an EMBL/GenBank/DDBJ whole genome shotgun (WGS) entry which is preliminary data.</text>
</comment>
<protein>
    <submittedName>
        <fullName evidence="2">Uncharacterized protein</fullName>
    </submittedName>
</protein>
<organism evidence="2">
    <name type="scientific">mine drainage metagenome</name>
    <dbReference type="NCBI Taxonomy" id="410659"/>
    <lineage>
        <taxon>unclassified sequences</taxon>
        <taxon>metagenomes</taxon>
        <taxon>ecological metagenomes</taxon>
    </lineage>
</organism>
<feature type="compositionally biased region" description="Basic and acidic residues" evidence="1">
    <location>
        <begin position="120"/>
        <end position="130"/>
    </location>
</feature>
<evidence type="ECO:0000313" key="2">
    <source>
        <dbReference type="EMBL" id="OIQ85759.1"/>
    </source>
</evidence>
<sequence length="130" mass="12956">MTRPWRGVAVILAMGVLSGCSVGASGIGDPAASQLQATVKEVAVSAAGGDYAAAVAKLATLQSQLDRYLADGEVGGDRGAQIQTSIDQVRADLGVLLTPPAPAPVASPTVTQGPSPAHGGNDKLKGRPKD</sequence>
<dbReference type="EMBL" id="MLJW01000523">
    <property type="protein sequence ID" value="OIQ85759.1"/>
    <property type="molecule type" value="Genomic_DNA"/>
</dbReference>
<feature type="region of interest" description="Disordered" evidence="1">
    <location>
        <begin position="97"/>
        <end position="130"/>
    </location>
</feature>